<dbReference type="STRING" id="1548207.AXK11_06185"/>
<comment type="similarity">
    <text evidence="1 2">Belongs to the phD/YefM antitoxin family.</text>
</comment>
<reference evidence="4" key="1">
    <citation type="submission" date="2016-02" db="EMBL/GenBank/DDBJ databases">
        <authorList>
            <person name="Sanders J.G."/>
            <person name="Lin J.Y."/>
            <person name="Wertz J.T."/>
            <person name="Russell J.A."/>
            <person name="Moreau C.S."/>
            <person name="Powell S."/>
        </authorList>
    </citation>
    <scope>NUCLEOTIDE SEQUENCE [LARGE SCALE GENOMIC DNA]</scope>
    <source>
        <strain evidence="4">CAG34</strain>
    </source>
</reference>
<sequence length="91" mass="10329">MTKTMTAREAHAQFFEVLDEAQAGAEVIIERDNRPVARLIPFPELNSPASKPTEQRLETIGKLRQWAREAIVGPPLTIEEIISARDEGRRY</sequence>
<protein>
    <recommendedName>
        <fullName evidence="2">Antitoxin</fullName>
    </recommendedName>
</protein>
<comment type="function">
    <text evidence="2">Antitoxin component of a type II toxin-antitoxin (TA) system.</text>
</comment>
<evidence type="ECO:0000256" key="1">
    <source>
        <dbReference type="ARBA" id="ARBA00009981"/>
    </source>
</evidence>
<evidence type="ECO:0000256" key="2">
    <source>
        <dbReference type="RuleBase" id="RU362080"/>
    </source>
</evidence>
<accession>A0A139SLZ2</accession>
<name>A0A139SLZ2_9BACT</name>
<dbReference type="InterPro" id="IPR006442">
    <property type="entry name" value="Antitoxin_Phd/YefM"/>
</dbReference>
<dbReference type="OrthoDB" id="361531at2"/>
<keyword evidence="4" id="KW-1185">Reference proteome</keyword>
<dbReference type="Pfam" id="PF02604">
    <property type="entry name" value="PhdYeFM_antitox"/>
    <property type="match status" value="1"/>
</dbReference>
<dbReference type="AlphaFoldDB" id="A0A139SLZ2"/>
<dbReference type="RefSeq" id="WP_068630288.1">
    <property type="nucleotide sequence ID" value="NZ_LSZQ01000046.1"/>
</dbReference>
<proteinExistence type="inferred from homology"/>
<dbReference type="InterPro" id="IPR036165">
    <property type="entry name" value="YefM-like_sf"/>
</dbReference>
<dbReference type="EMBL" id="LSZQ01000046">
    <property type="protein sequence ID" value="KXU35571.1"/>
    <property type="molecule type" value="Genomic_DNA"/>
</dbReference>
<dbReference type="Gene3D" id="3.40.1620.10">
    <property type="entry name" value="YefM-like domain"/>
    <property type="match status" value="1"/>
</dbReference>
<organism evidence="3 4">
    <name type="scientific">Cephaloticoccus primus</name>
    <dbReference type="NCBI Taxonomy" id="1548207"/>
    <lineage>
        <taxon>Bacteria</taxon>
        <taxon>Pseudomonadati</taxon>
        <taxon>Verrucomicrobiota</taxon>
        <taxon>Opitutia</taxon>
        <taxon>Opitutales</taxon>
        <taxon>Opitutaceae</taxon>
        <taxon>Cephaloticoccus</taxon>
    </lineage>
</organism>
<comment type="caution">
    <text evidence="3">The sequence shown here is derived from an EMBL/GenBank/DDBJ whole genome shotgun (WGS) entry which is preliminary data.</text>
</comment>
<dbReference type="Proteomes" id="UP000070058">
    <property type="component" value="Unassembled WGS sequence"/>
</dbReference>
<dbReference type="NCBIfam" id="TIGR01552">
    <property type="entry name" value="phd_fam"/>
    <property type="match status" value="1"/>
</dbReference>
<gene>
    <name evidence="3" type="ORF">AXK11_06185</name>
</gene>
<evidence type="ECO:0000313" key="4">
    <source>
        <dbReference type="Proteomes" id="UP000070058"/>
    </source>
</evidence>
<evidence type="ECO:0000313" key="3">
    <source>
        <dbReference type="EMBL" id="KXU35571.1"/>
    </source>
</evidence>
<dbReference type="SUPFAM" id="SSF143120">
    <property type="entry name" value="YefM-like"/>
    <property type="match status" value="1"/>
</dbReference>